<dbReference type="CDD" id="cd03230">
    <property type="entry name" value="ABC_DR_subfamily_A"/>
    <property type="match status" value="1"/>
</dbReference>
<evidence type="ECO:0000256" key="3">
    <source>
        <dbReference type="ARBA" id="ARBA00022840"/>
    </source>
</evidence>
<dbReference type="InterPro" id="IPR003593">
    <property type="entry name" value="AAA+_ATPase"/>
</dbReference>
<dbReference type="PROSITE" id="PS50893">
    <property type="entry name" value="ABC_TRANSPORTER_2"/>
    <property type="match status" value="1"/>
</dbReference>
<organism evidence="5">
    <name type="scientific">Prevotella sp. GTC17253</name>
    <dbReference type="NCBI Taxonomy" id="3236793"/>
    <lineage>
        <taxon>Bacteria</taxon>
        <taxon>Pseudomonadati</taxon>
        <taxon>Bacteroidota</taxon>
        <taxon>Bacteroidia</taxon>
        <taxon>Bacteroidales</taxon>
        <taxon>Prevotellaceae</taxon>
        <taxon>Prevotella</taxon>
    </lineage>
</organism>
<dbReference type="PANTHER" id="PTHR42939">
    <property type="entry name" value="ABC TRANSPORTER ATP-BINDING PROTEIN ALBC-RELATED"/>
    <property type="match status" value="1"/>
</dbReference>
<dbReference type="InterPro" id="IPR017871">
    <property type="entry name" value="ABC_transporter-like_CS"/>
</dbReference>
<dbReference type="AlphaFoldDB" id="A0AB33IPE3"/>
<protein>
    <submittedName>
        <fullName evidence="5">ATP-binding cassette domain-containing protein</fullName>
    </submittedName>
</protein>
<dbReference type="Gene3D" id="3.40.50.300">
    <property type="entry name" value="P-loop containing nucleotide triphosphate hydrolases"/>
    <property type="match status" value="1"/>
</dbReference>
<evidence type="ECO:0000256" key="2">
    <source>
        <dbReference type="ARBA" id="ARBA00022741"/>
    </source>
</evidence>
<dbReference type="PROSITE" id="PS00211">
    <property type="entry name" value="ABC_TRANSPORTER_1"/>
    <property type="match status" value="1"/>
</dbReference>
<gene>
    <name evidence="5" type="ORF">GTC17253_13940</name>
</gene>
<dbReference type="InterPro" id="IPR003439">
    <property type="entry name" value="ABC_transporter-like_ATP-bd"/>
</dbReference>
<dbReference type="EMBL" id="AP035785">
    <property type="protein sequence ID" value="BFO71428.1"/>
    <property type="molecule type" value="Genomic_DNA"/>
</dbReference>
<keyword evidence="1" id="KW-0813">Transport</keyword>
<dbReference type="GO" id="GO:0016887">
    <property type="term" value="F:ATP hydrolysis activity"/>
    <property type="evidence" value="ECO:0007669"/>
    <property type="project" value="InterPro"/>
</dbReference>
<evidence type="ECO:0000313" key="5">
    <source>
        <dbReference type="EMBL" id="BFO71428.1"/>
    </source>
</evidence>
<dbReference type="InterPro" id="IPR051782">
    <property type="entry name" value="ABC_Transporter_VariousFunc"/>
</dbReference>
<sequence length="220" mass="24867">MVIVEHLSKRYGSQPVLEDIDFKLDTGKIYGIMGENGAGKSTLFRCLMGLEKYGGAVNVDGDKGAIGYLPDIPFYYSYVTGYEYVEFCLEAQGLKVSRADIDEANRQLRLPLERFATGYSLGMQKRLALLALMLQRNPFYILDEPFNGMDMPGTLLLKRWMKDVRQQGGIVLLSSHIISSLTDVCDEIFYLYRGTIARRYVGASAETIENDMMECFLTEK</sequence>
<reference evidence="5" key="1">
    <citation type="submission" date="2024-07" db="EMBL/GenBank/DDBJ databases">
        <title>Complete genome sequence of Prevotella sp. YM-2024 GTC17253.</title>
        <authorList>
            <person name="Hayashi M."/>
            <person name="Muto Y."/>
            <person name="Tanaka K."/>
            <person name="Niwa H."/>
        </authorList>
    </citation>
    <scope>NUCLEOTIDE SEQUENCE</scope>
    <source>
        <strain evidence="5">GTC17253</strain>
    </source>
</reference>
<keyword evidence="2" id="KW-0547">Nucleotide-binding</keyword>
<dbReference type="GO" id="GO:0005524">
    <property type="term" value="F:ATP binding"/>
    <property type="evidence" value="ECO:0007669"/>
    <property type="project" value="UniProtKB-KW"/>
</dbReference>
<keyword evidence="3 5" id="KW-0067">ATP-binding</keyword>
<dbReference type="Pfam" id="PF00005">
    <property type="entry name" value="ABC_tran"/>
    <property type="match status" value="1"/>
</dbReference>
<evidence type="ECO:0000259" key="4">
    <source>
        <dbReference type="PROSITE" id="PS50893"/>
    </source>
</evidence>
<feature type="domain" description="ABC transporter" evidence="4">
    <location>
        <begin position="2"/>
        <end position="218"/>
    </location>
</feature>
<proteinExistence type="predicted"/>
<dbReference type="PANTHER" id="PTHR42939:SF1">
    <property type="entry name" value="ABC TRANSPORTER ATP-BINDING PROTEIN ALBC-RELATED"/>
    <property type="match status" value="1"/>
</dbReference>
<dbReference type="InterPro" id="IPR027417">
    <property type="entry name" value="P-loop_NTPase"/>
</dbReference>
<dbReference type="SUPFAM" id="SSF52540">
    <property type="entry name" value="P-loop containing nucleoside triphosphate hydrolases"/>
    <property type="match status" value="1"/>
</dbReference>
<dbReference type="SMART" id="SM00382">
    <property type="entry name" value="AAA"/>
    <property type="match status" value="1"/>
</dbReference>
<accession>A0AB33IPE3</accession>
<evidence type="ECO:0000256" key="1">
    <source>
        <dbReference type="ARBA" id="ARBA00022448"/>
    </source>
</evidence>
<name>A0AB33IPE3_9BACT</name>